<reference evidence="1 2" key="1">
    <citation type="journal article" date="2008" name="PLoS Genet.">
        <title>Complete genome sequence of the N2-fixing broad host range endophyte Klebsiella pneumoniae 342 and virulence predictions verified in mice.</title>
        <authorList>
            <person name="Fouts D.E."/>
            <person name="Tyler H.L."/>
            <person name="DeBoy R.T."/>
            <person name="Daugherty S."/>
            <person name="Ren Q."/>
            <person name="Badger J.H."/>
            <person name="Durkin A.S."/>
            <person name="Huot H."/>
            <person name="Shrivastava S."/>
            <person name="Kothari S."/>
            <person name="Dodson R.J."/>
            <person name="Mohamoud Y."/>
            <person name="Khouri H."/>
            <person name="Roesch L.F."/>
            <person name="Krogfelt K.A."/>
            <person name="Struve C."/>
            <person name="Triplett E.W."/>
            <person name="Methe B.A."/>
        </authorList>
    </citation>
    <scope>NUCLEOTIDE SEQUENCE [LARGE SCALE GENOMIC DNA]</scope>
    <source>
        <strain evidence="1 2">342</strain>
        <plasmid evidence="2">Plasmid pKP187</plasmid>
    </source>
</reference>
<gene>
    <name evidence="1" type="ordered locus">KPK_A0042</name>
</gene>
<dbReference type="KEGG" id="kpe:KPK_A0042"/>
<protein>
    <submittedName>
        <fullName evidence="1">Uncharacterized protein</fullName>
    </submittedName>
</protein>
<dbReference type="Proteomes" id="UP000001734">
    <property type="component" value="Plasmid pKP187"/>
</dbReference>
<dbReference type="AlphaFoldDB" id="B5RJW8"/>
<proteinExistence type="predicted"/>
<keyword evidence="1" id="KW-0614">Plasmid</keyword>
<dbReference type="HOGENOM" id="CLU_3136743_0_0_6"/>
<sequence>MLVKSKASIHRYLEVVPQTPDEKAIAEGDIDKLTAFIKKMADQPPHGKG</sequence>
<accession>B5RJW8</accession>
<name>B5RJW8_KLEV3</name>
<organism evidence="1 2">
    <name type="scientific">Klebsiella variicola (strain 342)</name>
    <name type="common">Klebsiella pneumoniae</name>
    <dbReference type="NCBI Taxonomy" id="507522"/>
    <lineage>
        <taxon>Bacteria</taxon>
        <taxon>Pseudomonadati</taxon>
        <taxon>Pseudomonadota</taxon>
        <taxon>Gammaproteobacteria</taxon>
        <taxon>Enterobacterales</taxon>
        <taxon>Enterobacteriaceae</taxon>
        <taxon>Klebsiella/Raoultella group</taxon>
        <taxon>Klebsiella</taxon>
        <taxon>Klebsiella pneumoniae complex</taxon>
    </lineage>
</organism>
<dbReference type="EMBL" id="CP000965">
    <property type="protein sequence ID" value="ACI11972.1"/>
    <property type="molecule type" value="Genomic_DNA"/>
</dbReference>
<dbReference type="BioCyc" id="KPNE507522:GI0B-5578-MONOMER"/>
<evidence type="ECO:0000313" key="2">
    <source>
        <dbReference type="Proteomes" id="UP000001734"/>
    </source>
</evidence>
<geneLocation type="plasmid" evidence="1 2">
    <name>pKP187</name>
</geneLocation>
<evidence type="ECO:0000313" key="1">
    <source>
        <dbReference type="EMBL" id="ACI11972.1"/>
    </source>
</evidence>